<sequence>MGFWEELWAEAIEQLDDEDKKRIWLHTDDKSAVLDDVLASAKERQEECRQKRWKYKRRDGSEVELRIVFDKIVEKLSQFKDLGDSVAALDSTHLAVPWAAVSLVLQIAVDDSEYLQVVYEGIEMMAVLIPRYTMFECLYLRQDSQIKSVLQREIIKLYSSALTFMDKAKSYYAMGTAKRVAKGLFRIFDEFEGLIDKIREQQIIVDDLARLIDSENSHHTRRNVQETLAIIKDKQSILKKR</sequence>
<dbReference type="VEuPathDB" id="FungiDB:BO71DRAFT_118923"/>
<dbReference type="Proteomes" id="UP000247810">
    <property type="component" value="Unassembled WGS sequence"/>
</dbReference>
<dbReference type="OrthoDB" id="7464126at2759"/>
<organism evidence="2 3">
    <name type="scientific">Aspergillus ellipticus CBS 707.79</name>
    <dbReference type="NCBI Taxonomy" id="1448320"/>
    <lineage>
        <taxon>Eukaryota</taxon>
        <taxon>Fungi</taxon>
        <taxon>Dikarya</taxon>
        <taxon>Ascomycota</taxon>
        <taxon>Pezizomycotina</taxon>
        <taxon>Eurotiomycetes</taxon>
        <taxon>Eurotiomycetidae</taxon>
        <taxon>Eurotiales</taxon>
        <taxon>Aspergillaceae</taxon>
        <taxon>Aspergillus</taxon>
        <taxon>Aspergillus subgen. Circumdati</taxon>
    </lineage>
</organism>
<accession>A0A319CW22</accession>
<evidence type="ECO:0000259" key="1">
    <source>
        <dbReference type="Pfam" id="PF24809"/>
    </source>
</evidence>
<name>A0A319CW22_9EURO</name>
<feature type="domain" description="DUF7708" evidence="1">
    <location>
        <begin position="70"/>
        <end position="211"/>
    </location>
</feature>
<proteinExistence type="predicted"/>
<dbReference type="AlphaFoldDB" id="A0A319CW22"/>
<dbReference type="Pfam" id="PF24809">
    <property type="entry name" value="DUF7708"/>
    <property type="match status" value="1"/>
</dbReference>
<evidence type="ECO:0000313" key="2">
    <source>
        <dbReference type="EMBL" id="PYH89040.1"/>
    </source>
</evidence>
<keyword evidence="3" id="KW-1185">Reference proteome</keyword>
<reference evidence="2 3" key="1">
    <citation type="submission" date="2018-02" db="EMBL/GenBank/DDBJ databases">
        <title>The genomes of Aspergillus section Nigri reveals drivers in fungal speciation.</title>
        <authorList>
            <consortium name="DOE Joint Genome Institute"/>
            <person name="Vesth T.C."/>
            <person name="Nybo J."/>
            <person name="Theobald S."/>
            <person name="Brandl J."/>
            <person name="Frisvad J.C."/>
            <person name="Nielsen K.F."/>
            <person name="Lyhne E.K."/>
            <person name="Kogle M.E."/>
            <person name="Kuo A."/>
            <person name="Riley R."/>
            <person name="Clum A."/>
            <person name="Nolan M."/>
            <person name="Lipzen A."/>
            <person name="Salamov A."/>
            <person name="Henrissat B."/>
            <person name="Wiebenga A."/>
            <person name="De vries R.P."/>
            <person name="Grigoriev I.V."/>
            <person name="Mortensen U.H."/>
            <person name="Andersen M.R."/>
            <person name="Baker S.E."/>
        </authorList>
    </citation>
    <scope>NUCLEOTIDE SEQUENCE [LARGE SCALE GENOMIC DNA]</scope>
    <source>
        <strain evidence="2 3">CBS 707.79</strain>
    </source>
</reference>
<evidence type="ECO:0000313" key="3">
    <source>
        <dbReference type="Proteomes" id="UP000247810"/>
    </source>
</evidence>
<protein>
    <recommendedName>
        <fullName evidence="1">DUF7708 domain-containing protein</fullName>
    </recommendedName>
</protein>
<dbReference type="EMBL" id="KZ826051">
    <property type="protein sequence ID" value="PYH89040.1"/>
    <property type="molecule type" value="Genomic_DNA"/>
</dbReference>
<dbReference type="InterPro" id="IPR056125">
    <property type="entry name" value="DUF7708"/>
</dbReference>
<gene>
    <name evidence="2" type="ORF">BO71DRAFT_118923</name>
</gene>
<dbReference type="STRING" id="1448320.A0A319CW22"/>